<dbReference type="RefSeq" id="WP_142552331.1">
    <property type="nucleotide sequence ID" value="NZ_VIFX01000013.1"/>
</dbReference>
<comment type="caution">
    <text evidence="1">The sequence shown here is derived from an EMBL/GenBank/DDBJ whole genome shotgun (WGS) entry which is preliminary data.</text>
</comment>
<protein>
    <recommendedName>
        <fullName evidence="3">Diacylglycerol O-acyltransferase</fullName>
    </recommendedName>
</protein>
<evidence type="ECO:0000313" key="1">
    <source>
        <dbReference type="EMBL" id="TQR86305.1"/>
    </source>
</evidence>
<sequence length="427" mass="46429">MTETTEFGRGRRTSLLDRTWRDHWSVLMLSPIKAPTVAELRSKMLEFMAENPRHPLSCTLEDGGKRWRPVAVGDRERHVEEAIVPGESFDVEHPFDYIDGNRPAGPSTAPYKVVVGADSMVMYFDHVVGDIAAFAPFAVLMSLGDVHGLKGLAADAGLPVATKIFLKEVRPHWRDWWQHARTKAVTAPVAVGAQHAIAHRAPTTTGRFVVVSAEEFGAFKAWRKSTCPDIATTALMASATFVALEREGVPLNDKGFYTLVDLRRHLPKKQALRPGNLAKSAYIDADMRDPAAVGEGVRQLIESTRAVPALVAGAVSAGLRKSTRETAAAHLEPVTMTFNSMMRIPGIAHIPWTRPSEAYFVATSYHVGVNGLSVSACAVEGGMCIAASFDPTRVDPDVVARALGHLRDMPALLEARLPAAPLKLVDH</sequence>
<dbReference type="EMBL" id="VIFX01000013">
    <property type="protein sequence ID" value="TQR86305.1"/>
    <property type="molecule type" value="Genomic_DNA"/>
</dbReference>
<dbReference type="AlphaFoldDB" id="A0A544W232"/>
<reference evidence="1 2" key="1">
    <citation type="submission" date="2018-10" db="EMBL/GenBank/DDBJ databases">
        <title>Draft genome of Mycobacterium hodleri strain B.</title>
        <authorList>
            <person name="Amande T.J."/>
            <person name="Mcgenity T.J."/>
        </authorList>
    </citation>
    <scope>NUCLEOTIDE SEQUENCE [LARGE SCALE GENOMIC DNA]</scope>
    <source>
        <strain evidence="1 2">B</strain>
    </source>
</reference>
<organism evidence="1 2">
    <name type="scientific">Mycolicibacterium hodleri</name>
    <dbReference type="NCBI Taxonomy" id="49897"/>
    <lineage>
        <taxon>Bacteria</taxon>
        <taxon>Bacillati</taxon>
        <taxon>Actinomycetota</taxon>
        <taxon>Actinomycetes</taxon>
        <taxon>Mycobacteriales</taxon>
        <taxon>Mycobacteriaceae</taxon>
        <taxon>Mycolicibacterium</taxon>
    </lineage>
</organism>
<proteinExistence type="predicted"/>
<gene>
    <name evidence="1" type="ORF">D8S82_12030</name>
</gene>
<dbReference type="Proteomes" id="UP000315759">
    <property type="component" value="Unassembled WGS sequence"/>
</dbReference>
<name>A0A544W232_9MYCO</name>
<evidence type="ECO:0000313" key="2">
    <source>
        <dbReference type="Proteomes" id="UP000315759"/>
    </source>
</evidence>
<keyword evidence="2" id="KW-1185">Reference proteome</keyword>
<evidence type="ECO:0008006" key="3">
    <source>
        <dbReference type="Google" id="ProtNLM"/>
    </source>
</evidence>
<accession>A0A544W232</accession>